<protein>
    <submittedName>
        <fullName evidence="2">Endonuclease domain-containing protein</fullName>
    </submittedName>
</protein>
<dbReference type="InterPro" id="IPR047216">
    <property type="entry name" value="Endonuclease_DUF559_bact"/>
</dbReference>
<sequence length="128" mass="14662">MADAPRPPAPVPTHALKRTRDLRRDMTDAERRLWHALRGRRFEGVKFTRQYAIGPYVVDFVCRGARLIIEIDGDQHGRDEGVAADDARTMVLEQNGYRVIRFWNAEVLKNLDGVLQVLGEALRETPRP</sequence>
<keyword evidence="2" id="KW-0540">Nuclease</keyword>
<dbReference type="OrthoDB" id="9798754at2"/>
<dbReference type="CDD" id="cd01038">
    <property type="entry name" value="Endonuclease_DUF559"/>
    <property type="match status" value="1"/>
</dbReference>
<gene>
    <name evidence="2" type="ORF">FHP25_39040</name>
</gene>
<dbReference type="RefSeq" id="WP_147852437.1">
    <property type="nucleotide sequence ID" value="NZ_VDUZ01000083.1"/>
</dbReference>
<name>A0A5C8P6Q5_9HYPH</name>
<dbReference type="EMBL" id="VDUZ01000083">
    <property type="protein sequence ID" value="TXL69435.1"/>
    <property type="molecule type" value="Genomic_DNA"/>
</dbReference>
<keyword evidence="2" id="KW-0378">Hydrolase</keyword>
<evidence type="ECO:0000313" key="2">
    <source>
        <dbReference type="EMBL" id="TXL69435.1"/>
    </source>
</evidence>
<dbReference type="Gene3D" id="3.40.960.10">
    <property type="entry name" value="VSR Endonuclease"/>
    <property type="match status" value="1"/>
</dbReference>
<dbReference type="InterPro" id="IPR007569">
    <property type="entry name" value="DUF559"/>
</dbReference>
<comment type="caution">
    <text evidence="2">The sequence shown here is derived from an EMBL/GenBank/DDBJ whole genome shotgun (WGS) entry which is preliminary data.</text>
</comment>
<dbReference type="GO" id="GO:0004519">
    <property type="term" value="F:endonuclease activity"/>
    <property type="evidence" value="ECO:0007669"/>
    <property type="project" value="UniProtKB-KW"/>
</dbReference>
<feature type="domain" description="DUF559" evidence="1">
    <location>
        <begin position="16"/>
        <end position="120"/>
    </location>
</feature>
<keyword evidence="3" id="KW-1185">Reference proteome</keyword>
<dbReference type="PANTHER" id="PTHR38590">
    <property type="entry name" value="BLL0828 PROTEIN"/>
    <property type="match status" value="1"/>
</dbReference>
<reference evidence="2 3" key="1">
    <citation type="submission" date="2019-06" db="EMBL/GenBank/DDBJ databases">
        <title>New taxonomy in bacterial strain CC-CFT640, isolated from vineyard.</title>
        <authorList>
            <person name="Lin S.-Y."/>
            <person name="Tsai C.-F."/>
            <person name="Young C.-C."/>
        </authorList>
    </citation>
    <scope>NUCLEOTIDE SEQUENCE [LARGE SCALE GENOMIC DNA]</scope>
    <source>
        <strain evidence="2 3">CC-CFT640</strain>
    </source>
</reference>
<accession>A0A5C8P6Q5</accession>
<dbReference type="Proteomes" id="UP000321638">
    <property type="component" value="Unassembled WGS sequence"/>
</dbReference>
<dbReference type="SUPFAM" id="SSF52980">
    <property type="entry name" value="Restriction endonuclease-like"/>
    <property type="match status" value="1"/>
</dbReference>
<evidence type="ECO:0000259" key="1">
    <source>
        <dbReference type="Pfam" id="PF04480"/>
    </source>
</evidence>
<dbReference type="AlphaFoldDB" id="A0A5C8P6Q5"/>
<keyword evidence="2" id="KW-0255">Endonuclease</keyword>
<dbReference type="InterPro" id="IPR011335">
    <property type="entry name" value="Restrct_endonuc-II-like"/>
</dbReference>
<evidence type="ECO:0000313" key="3">
    <source>
        <dbReference type="Proteomes" id="UP000321638"/>
    </source>
</evidence>
<proteinExistence type="predicted"/>
<dbReference type="Pfam" id="PF04480">
    <property type="entry name" value="DUF559"/>
    <property type="match status" value="1"/>
</dbReference>
<organism evidence="2 3">
    <name type="scientific">Vineibacter terrae</name>
    <dbReference type="NCBI Taxonomy" id="2586908"/>
    <lineage>
        <taxon>Bacteria</taxon>
        <taxon>Pseudomonadati</taxon>
        <taxon>Pseudomonadota</taxon>
        <taxon>Alphaproteobacteria</taxon>
        <taxon>Hyphomicrobiales</taxon>
        <taxon>Vineibacter</taxon>
    </lineage>
</organism>
<dbReference type="PANTHER" id="PTHR38590:SF1">
    <property type="entry name" value="BLL0828 PROTEIN"/>
    <property type="match status" value="1"/>
</dbReference>